<evidence type="ECO:0000256" key="1">
    <source>
        <dbReference type="SAM" id="Phobius"/>
    </source>
</evidence>
<evidence type="ECO:0000313" key="2">
    <source>
        <dbReference type="EnsemblMetazoa" id="ACUA023411-PA"/>
    </source>
</evidence>
<name>A0A182MPU7_9DIPT</name>
<dbReference type="AlphaFoldDB" id="A0A182MPU7"/>
<evidence type="ECO:0000313" key="3">
    <source>
        <dbReference type="Proteomes" id="UP000075883"/>
    </source>
</evidence>
<sequence>MAFSNTSLMQPSNCCVVVMDSFFTCSTSLVKFSGVNLFKMLRIVRISLSVSSCSEFSESRSRLSLMSFVPPLFMPCCDCLFGAGPPPDWLPPPPPKLPCCDERFVTYGSLTGLWCIMPPSFLVAKDGGGGGMLLAYGPAGCAFDCPPAAGAVTVVVVAVVAALELLMRRVSLQHQMQPKDSLSSCSHRFRTHYGGSSSRIGHNHSYPIRFVRGHLSVSTNVDMFCLIHNLHQLLFRFIFLLPRQRFIFDNVQIRYAVYELISGIFGVLVGNDFDGFAFTRPLLRHVRILRVFMFRRHVFPVPTVLPMLSVLLFTTVATTTEAEGTAGGGACSKLLVVVLLLLPV</sequence>
<keyword evidence="3" id="KW-1185">Reference proteome</keyword>
<accession>A0A182MPU7</accession>
<dbReference type="Proteomes" id="UP000075883">
    <property type="component" value="Unassembled WGS sequence"/>
</dbReference>
<keyword evidence="1" id="KW-0472">Membrane</keyword>
<organism evidence="2 3">
    <name type="scientific">Anopheles culicifacies</name>
    <dbReference type="NCBI Taxonomy" id="139723"/>
    <lineage>
        <taxon>Eukaryota</taxon>
        <taxon>Metazoa</taxon>
        <taxon>Ecdysozoa</taxon>
        <taxon>Arthropoda</taxon>
        <taxon>Hexapoda</taxon>
        <taxon>Insecta</taxon>
        <taxon>Pterygota</taxon>
        <taxon>Neoptera</taxon>
        <taxon>Endopterygota</taxon>
        <taxon>Diptera</taxon>
        <taxon>Nematocera</taxon>
        <taxon>Culicoidea</taxon>
        <taxon>Culicidae</taxon>
        <taxon>Anophelinae</taxon>
        <taxon>Anopheles</taxon>
        <taxon>culicifacies species complex</taxon>
    </lineage>
</organism>
<dbReference type="VEuPathDB" id="VectorBase:ACUA023411"/>
<reference evidence="3" key="1">
    <citation type="submission" date="2013-09" db="EMBL/GenBank/DDBJ databases">
        <title>The Genome Sequence of Anopheles culicifacies species A.</title>
        <authorList>
            <consortium name="The Broad Institute Genomics Platform"/>
            <person name="Neafsey D.E."/>
            <person name="Besansky N."/>
            <person name="Howell P."/>
            <person name="Walton C."/>
            <person name="Young S.K."/>
            <person name="Zeng Q."/>
            <person name="Gargeya S."/>
            <person name="Fitzgerald M."/>
            <person name="Haas B."/>
            <person name="Abouelleil A."/>
            <person name="Allen A.W."/>
            <person name="Alvarado L."/>
            <person name="Arachchi H.M."/>
            <person name="Berlin A.M."/>
            <person name="Chapman S.B."/>
            <person name="Gainer-Dewar J."/>
            <person name="Goldberg J."/>
            <person name="Griggs A."/>
            <person name="Gujja S."/>
            <person name="Hansen M."/>
            <person name="Howarth C."/>
            <person name="Imamovic A."/>
            <person name="Ireland A."/>
            <person name="Larimer J."/>
            <person name="McCowan C."/>
            <person name="Murphy C."/>
            <person name="Pearson M."/>
            <person name="Poon T.W."/>
            <person name="Priest M."/>
            <person name="Roberts A."/>
            <person name="Saif S."/>
            <person name="Shea T."/>
            <person name="Sisk P."/>
            <person name="Sykes S."/>
            <person name="Wortman J."/>
            <person name="Nusbaum C."/>
            <person name="Birren B."/>
        </authorList>
    </citation>
    <scope>NUCLEOTIDE SEQUENCE [LARGE SCALE GENOMIC DNA]</scope>
    <source>
        <strain evidence="3">A-37</strain>
    </source>
</reference>
<proteinExistence type="predicted"/>
<dbReference type="EnsemblMetazoa" id="ACUA023411-RA">
    <property type="protein sequence ID" value="ACUA023411-PA"/>
    <property type="gene ID" value="ACUA023411"/>
</dbReference>
<feature type="transmembrane region" description="Helical" evidence="1">
    <location>
        <begin position="148"/>
        <end position="167"/>
    </location>
</feature>
<protein>
    <submittedName>
        <fullName evidence="2">Uncharacterized protein</fullName>
    </submittedName>
</protein>
<feature type="transmembrane region" description="Helical" evidence="1">
    <location>
        <begin position="297"/>
        <end position="318"/>
    </location>
</feature>
<dbReference type="EMBL" id="AXCM01001791">
    <property type="status" value="NOT_ANNOTATED_CDS"/>
    <property type="molecule type" value="Genomic_DNA"/>
</dbReference>
<keyword evidence="1" id="KW-0812">Transmembrane</keyword>
<reference evidence="2" key="2">
    <citation type="submission" date="2020-05" db="UniProtKB">
        <authorList>
            <consortium name="EnsemblMetazoa"/>
        </authorList>
    </citation>
    <scope>IDENTIFICATION</scope>
    <source>
        <strain evidence="2">A-37</strain>
    </source>
</reference>
<keyword evidence="1" id="KW-1133">Transmembrane helix</keyword>